<dbReference type="AlphaFoldDB" id="A0A8X8CNG5"/>
<evidence type="ECO:0000256" key="4">
    <source>
        <dbReference type="ARBA" id="ARBA00022737"/>
    </source>
</evidence>
<dbReference type="PANTHER" id="PTHR27008:SF499">
    <property type="entry name" value="OS06G0581500 PROTEIN"/>
    <property type="match status" value="1"/>
</dbReference>
<protein>
    <submittedName>
        <fullName evidence="7">Uncharacterized protein</fullName>
    </submittedName>
</protein>
<keyword evidence="4" id="KW-0677">Repeat</keyword>
<evidence type="ECO:0000313" key="7">
    <source>
        <dbReference type="EMBL" id="KAG6769581.1"/>
    </source>
</evidence>
<dbReference type="GO" id="GO:0016020">
    <property type="term" value="C:membrane"/>
    <property type="evidence" value="ECO:0007669"/>
    <property type="project" value="UniProtKB-SubCell"/>
</dbReference>
<proteinExistence type="predicted"/>
<dbReference type="Pfam" id="PF00560">
    <property type="entry name" value="LRR_1"/>
    <property type="match status" value="3"/>
</dbReference>
<comment type="subcellular location">
    <subcellularLocation>
        <location evidence="1">Membrane</location>
    </subcellularLocation>
</comment>
<keyword evidence="5" id="KW-1133">Transmembrane helix</keyword>
<dbReference type="InterPro" id="IPR001611">
    <property type="entry name" value="Leu-rich_rpt"/>
</dbReference>
<keyword evidence="8" id="KW-1185">Reference proteome</keyword>
<dbReference type="OrthoDB" id="852079at2759"/>
<dbReference type="PANTHER" id="PTHR27008">
    <property type="entry name" value="OS04G0122200 PROTEIN"/>
    <property type="match status" value="1"/>
</dbReference>
<dbReference type="InterPro" id="IPR051809">
    <property type="entry name" value="Plant_receptor-like_S/T_kinase"/>
</dbReference>
<keyword evidence="3" id="KW-0812">Transmembrane</keyword>
<evidence type="ECO:0000256" key="6">
    <source>
        <dbReference type="ARBA" id="ARBA00023136"/>
    </source>
</evidence>
<dbReference type="EMBL" id="JAAWWB010000012">
    <property type="protein sequence ID" value="KAG6769581.1"/>
    <property type="molecule type" value="Genomic_DNA"/>
</dbReference>
<sequence length="240" mass="26223">MILACSASLDEMLIIQTAVCGGLSFNDDVSANGIAIRELTCETTALVGELPEERGGRLFPLQHIILTFNYLGGKIPTNLTYCTDIRVFGLAVNKFIGEIPDQLSSLTKLGILGFGGLILVPMSNASALQVLDFAQNGLTVIIPRNLEGCFSLERLYLEGNKFEAPIPGSLKTSRGLEELDLSKNNLIRRILEFLGKLLALKHLNLSCNDLETEVSRERTFANASAIPVFGNDKLYRITFT</sequence>
<keyword evidence="6" id="KW-0472">Membrane</keyword>
<evidence type="ECO:0000256" key="2">
    <source>
        <dbReference type="ARBA" id="ARBA00022614"/>
    </source>
</evidence>
<dbReference type="Pfam" id="PF13516">
    <property type="entry name" value="LRR_6"/>
    <property type="match status" value="1"/>
</dbReference>
<comment type="caution">
    <text evidence="7">The sequence shown here is derived from an EMBL/GenBank/DDBJ whole genome shotgun (WGS) entry which is preliminary data.</text>
</comment>
<name>A0A8X8CNG5_POPTO</name>
<reference evidence="7" key="1">
    <citation type="journal article" date="2020" name="bioRxiv">
        <title>Hybrid origin of Populus tomentosa Carr. identified through genome sequencing and phylogenomic analysis.</title>
        <authorList>
            <person name="An X."/>
            <person name="Gao K."/>
            <person name="Chen Z."/>
            <person name="Li J."/>
            <person name="Yang X."/>
            <person name="Yang X."/>
            <person name="Zhou J."/>
            <person name="Guo T."/>
            <person name="Zhao T."/>
            <person name="Huang S."/>
            <person name="Miao D."/>
            <person name="Khan W.U."/>
            <person name="Rao P."/>
            <person name="Ye M."/>
            <person name="Lei B."/>
            <person name="Liao W."/>
            <person name="Wang J."/>
            <person name="Ji L."/>
            <person name="Li Y."/>
            <person name="Guo B."/>
            <person name="Mustafa N.S."/>
            <person name="Li S."/>
            <person name="Yun Q."/>
            <person name="Keller S.R."/>
            <person name="Mao J."/>
            <person name="Zhang R."/>
            <person name="Strauss S.H."/>
        </authorList>
    </citation>
    <scope>NUCLEOTIDE SEQUENCE</scope>
    <source>
        <strain evidence="7">GM15</strain>
        <tissue evidence="7">Leaf</tissue>
    </source>
</reference>
<evidence type="ECO:0000256" key="1">
    <source>
        <dbReference type="ARBA" id="ARBA00004370"/>
    </source>
</evidence>
<evidence type="ECO:0000256" key="3">
    <source>
        <dbReference type="ARBA" id="ARBA00022692"/>
    </source>
</evidence>
<dbReference type="Proteomes" id="UP000886885">
    <property type="component" value="Chromosome 6D"/>
</dbReference>
<accession>A0A8X8CNG5</accession>
<evidence type="ECO:0000256" key="5">
    <source>
        <dbReference type="ARBA" id="ARBA00022989"/>
    </source>
</evidence>
<keyword evidence="2" id="KW-0433">Leucine-rich repeat</keyword>
<organism evidence="7 8">
    <name type="scientific">Populus tomentosa</name>
    <name type="common">Chinese white poplar</name>
    <dbReference type="NCBI Taxonomy" id="118781"/>
    <lineage>
        <taxon>Eukaryota</taxon>
        <taxon>Viridiplantae</taxon>
        <taxon>Streptophyta</taxon>
        <taxon>Embryophyta</taxon>
        <taxon>Tracheophyta</taxon>
        <taxon>Spermatophyta</taxon>
        <taxon>Magnoliopsida</taxon>
        <taxon>eudicotyledons</taxon>
        <taxon>Gunneridae</taxon>
        <taxon>Pentapetalae</taxon>
        <taxon>rosids</taxon>
        <taxon>fabids</taxon>
        <taxon>Malpighiales</taxon>
        <taxon>Salicaceae</taxon>
        <taxon>Saliceae</taxon>
        <taxon>Populus</taxon>
    </lineage>
</organism>
<evidence type="ECO:0000313" key="8">
    <source>
        <dbReference type="Proteomes" id="UP000886885"/>
    </source>
</evidence>
<gene>
    <name evidence="7" type="ORF">POTOM_025231</name>
</gene>